<organism evidence="3 4">
    <name type="scientific">Taenia crassiceps</name>
    <dbReference type="NCBI Taxonomy" id="6207"/>
    <lineage>
        <taxon>Eukaryota</taxon>
        <taxon>Metazoa</taxon>
        <taxon>Spiralia</taxon>
        <taxon>Lophotrochozoa</taxon>
        <taxon>Platyhelminthes</taxon>
        <taxon>Cestoda</taxon>
        <taxon>Eucestoda</taxon>
        <taxon>Cyclophyllidea</taxon>
        <taxon>Taeniidae</taxon>
        <taxon>Taenia</taxon>
    </lineage>
</organism>
<proteinExistence type="inferred from homology"/>
<keyword evidence="4" id="KW-1185">Reference proteome</keyword>
<dbReference type="Gene3D" id="3.40.140.10">
    <property type="entry name" value="Cytidine Deaminase, domain 2"/>
    <property type="match status" value="1"/>
</dbReference>
<protein>
    <submittedName>
        <fullName evidence="3">COP9 signalosome complex subunit 6</fullName>
    </submittedName>
</protein>
<gene>
    <name evidence="3" type="ORF">TcWFU_004279</name>
</gene>
<reference evidence="3 4" key="1">
    <citation type="journal article" date="2022" name="Front. Cell. Infect. Microbiol.">
        <title>The Genomes of Two Strains of Taenia crassiceps the Animal Model for the Study of Human Cysticercosis.</title>
        <authorList>
            <person name="Bobes R.J."/>
            <person name="Estrada K."/>
            <person name="Rios-Valencia D.G."/>
            <person name="Calderon-Gallegos A."/>
            <person name="de la Torre P."/>
            <person name="Carrero J.C."/>
            <person name="Sanchez-Flores A."/>
            <person name="Laclette J.P."/>
        </authorList>
    </citation>
    <scope>NUCLEOTIDE SEQUENCE [LARGE SCALE GENOMIC DNA]</scope>
    <source>
        <strain evidence="3">WFUcys</strain>
    </source>
</reference>
<feature type="domain" description="EIF3F/CSN6-like C-terminal" evidence="2">
    <location>
        <begin position="135"/>
        <end position="274"/>
    </location>
</feature>
<name>A0ABR4QGS3_9CEST</name>
<dbReference type="PANTHER" id="PTHR10540">
    <property type="entry name" value="EUKARYOTIC TRANSLATION INITIATION FACTOR 3 SUBUNIT F-RELATED"/>
    <property type="match status" value="1"/>
</dbReference>
<dbReference type="EMBL" id="JAKROA010000003">
    <property type="protein sequence ID" value="KAL5108831.1"/>
    <property type="molecule type" value="Genomic_DNA"/>
</dbReference>
<evidence type="ECO:0000256" key="1">
    <source>
        <dbReference type="ARBA" id="ARBA00010893"/>
    </source>
</evidence>
<dbReference type="Pfam" id="PF13012">
    <property type="entry name" value="MitMem_reg"/>
    <property type="match status" value="1"/>
</dbReference>
<accession>A0ABR4QGS3</accession>
<sequence length="330" mass="35601">MKVELSNDSVDANSNQDNISVLIPPLLSFTERYWESTGGGRLRDYFAAREGQFKQVYPGLDLIGWYTTGGPITEENKLLNSRFLESSESLLILKLNPLETSGERLPIRVYETVVGSDSRVDFKQIPYTLAHDAIEHIGVDHLARVSASASGATGSSGGVGRGADDVSPTAECLMGNFHAVQMLSKRLHLLRDYVDAVMHGELPSHPGRLREIRALLSRLPHCLESENTHPGTIGGGGNSSVSGEDEANSLLRQANDVCLSSLLGGLTRALQSLHLWICQERVVVSCKDASVKGPGLATTTTSQRSRPTFKMPLPLHAMEVVAAGEDGTKG</sequence>
<dbReference type="Proteomes" id="UP001651158">
    <property type="component" value="Unassembled WGS sequence"/>
</dbReference>
<evidence type="ECO:0000313" key="4">
    <source>
        <dbReference type="Proteomes" id="UP001651158"/>
    </source>
</evidence>
<comment type="similarity">
    <text evidence="1">Belongs to the peptidase M67A family. CSN6 subfamily.</text>
</comment>
<dbReference type="InterPro" id="IPR024969">
    <property type="entry name" value="EIF3F/CSN6-like_C"/>
</dbReference>
<comment type="caution">
    <text evidence="3">The sequence shown here is derived from an EMBL/GenBank/DDBJ whole genome shotgun (WGS) entry which is preliminary data.</text>
</comment>
<evidence type="ECO:0000313" key="3">
    <source>
        <dbReference type="EMBL" id="KAL5108831.1"/>
    </source>
</evidence>
<dbReference type="PANTHER" id="PTHR10540:SF8">
    <property type="entry name" value="COP9 SIGNALOSOME COMPLEX SUBUNIT 6"/>
    <property type="match status" value="1"/>
</dbReference>
<evidence type="ECO:0000259" key="2">
    <source>
        <dbReference type="Pfam" id="PF13012"/>
    </source>
</evidence>